<dbReference type="PANTHER" id="PTHR31480">
    <property type="entry name" value="BIFUNCTIONAL LYCOPENE CYCLASE/PHYTOENE SYNTHASE"/>
    <property type="match status" value="1"/>
</dbReference>
<evidence type="ECO:0000313" key="2">
    <source>
        <dbReference type="Proteomes" id="UP000286947"/>
    </source>
</evidence>
<protein>
    <submittedName>
        <fullName evidence="1">All-trans-phytoene synthase</fullName>
    </submittedName>
</protein>
<name>A0A433SG43_9BURK</name>
<dbReference type="EMBL" id="PQSP01000001">
    <property type="protein sequence ID" value="RUS67719.1"/>
    <property type="molecule type" value="Genomic_DNA"/>
</dbReference>
<dbReference type="Pfam" id="PF00494">
    <property type="entry name" value="SQS_PSY"/>
    <property type="match status" value="1"/>
</dbReference>
<accession>A0A433SG43</accession>
<reference evidence="1 2" key="1">
    <citation type="submission" date="2018-01" db="EMBL/GenBank/DDBJ databases">
        <title>Saezia sanguinis gen. nov., sp. nov., in the order Burkholderiales isolated from human blood.</title>
        <authorList>
            <person name="Medina-Pascual M.J."/>
            <person name="Valdezate S."/>
            <person name="Monzon S."/>
            <person name="Cuesta I."/>
            <person name="Carrasco G."/>
            <person name="Villalon P."/>
            <person name="Saez-Nieto J.A."/>
        </authorList>
    </citation>
    <scope>NUCLEOTIDE SEQUENCE [LARGE SCALE GENOMIC DNA]</scope>
    <source>
        <strain evidence="1 2">CNM695-12</strain>
    </source>
</reference>
<comment type="caution">
    <text evidence="1">The sequence shown here is derived from an EMBL/GenBank/DDBJ whole genome shotgun (WGS) entry which is preliminary data.</text>
</comment>
<gene>
    <name evidence="1" type="primary">crtB</name>
    <name evidence="1" type="ORF">CUZ56_00195</name>
</gene>
<organism evidence="1 2">
    <name type="scientific">Saezia sanguinis</name>
    <dbReference type="NCBI Taxonomy" id="1965230"/>
    <lineage>
        <taxon>Bacteria</taxon>
        <taxon>Pseudomonadati</taxon>
        <taxon>Pseudomonadota</taxon>
        <taxon>Betaproteobacteria</taxon>
        <taxon>Burkholderiales</taxon>
        <taxon>Saeziaceae</taxon>
        <taxon>Saezia</taxon>
    </lineage>
</organism>
<dbReference type="InterPro" id="IPR008949">
    <property type="entry name" value="Isoprenoid_synthase_dom_sf"/>
</dbReference>
<evidence type="ECO:0000313" key="1">
    <source>
        <dbReference type="EMBL" id="RUS67719.1"/>
    </source>
</evidence>
<dbReference type="Proteomes" id="UP000286947">
    <property type="component" value="Unassembled WGS sequence"/>
</dbReference>
<dbReference type="Gene3D" id="1.10.600.10">
    <property type="entry name" value="Farnesyl Diphosphate Synthase"/>
    <property type="match status" value="1"/>
</dbReference>
<dbReference type="GO" id="GO:0016765">
    <property type="term" value="F:transferase activity, transferring alkyl or aryl (other than methyl) groups"/>
    <property type="evidence" value="ECO:0007669"/>
    <property type="project" value="UniProtKB-ARBA"/>
</dbReference>
<dbReference type="AlphaFoldDB" id="A0A433SG43"/>
<dbReference type="InterPro" id="IPR002060">
    <property type="entry name" value="Squ/phyt_synthse"/>
</dbReference>
<sequence>MKEQAPSSAAPPQKSVLPQDIAQRYALGLMPEPQRSWVSALNDIADSLMTTVHEVSDNTVVQAKIGWWLAEIERLFARNATHPATQLLQADTPFEKLVPAYFQQFLHGIQDMRMQTRYLDFPSLKHQATQIQGSLIQQTAALLGASATTHEAMQSLGVAMALKNSISRLGYRARLGRVEIPQDELTQFGVTISEIRQNEAPWGYSDRFSALIEFQRERALAQFKTALENIPAGEKPALRPLIVQARLDMAWLDMLPKMDYQILHQHIMLSPLKAWWVSVTAR</sequence>
<keyword evidence="2" id="KW-1185">Reference proteome</keyword>
<dbReference type="RefSeq" id="WP_162615210.1">
    <property type="nucleotide sequence ID" value="NZ_PQSP01000001.1"/>
</dbReference>
<proteinExistence type="predicted"/>
<dbReference type="SUPFAM" id="SSF48576">
    <property type="entry name" value="Terpenoid synthases"/>
    <property type="match status" value="1"/>
</dbReference>